<dbReference type="GO" id="GO:0016491">
    <property type="term" value="F:oxidoreductase activity"/>
    <property type="evidence" value="ECO:0007669"/>
    <property type="project" value="InterPro"/>
</dbReference>
<keyword evidence="3" id="KW-0411">Iron-sulfur</keyword>
<dbReference type="InterPro" id="IPR017938">
    <property type="entry name" value="Riboflavin_synthase-like_b-brl"/>
</dbReference>
<keyword evidence="2" id="KW-0479">Metal-binding</keyword>
<dbReference type="SUPFAM" id="SSF63380">
    <property type="entry name" value="Riboflavin synthase domain-like"/>
    <property type="match status" value="1"/>
</dbReference>
<dbReference type="Gene3D" id="3.40.50.80">
    <property type="entry name" value="Nucleotide-binding domain of ferredoxin-NADP reductase (FNR) module"/>
    <property type="match status" value="1"/>
</dbReference>
<evidence type="ECO:0000256" key="3">
    <source>
        <dbReference type="ARBA" id="ARBA00023014"/>
    </source>
</evidence>
<accession>A0A848KKC2</accession>
<dbReference type="EMBL" id="VCQU01000014">
    <property type="protein sequence ID" value="NMN99135.1"/>
    <property type="molecule type" value="Genomic_DNA"/>
</dbReference>
<dbReference type="PRINTS" id="PR00410">
    <property type="entry name" value="PHEHYDRXLASE"/>
</dbReference>
<comment type="cofactor">
    <cofactor evidence="1">
        <name>FAD</name>
        <dbReference type="ChEBI" id="CHEBI:57692"/>
    </cofactor>
</comment>
<keyword evidence="2" id="KW-0001">2Fe-2S</keyword>
<proteinExistence type="predicted"/>
<dbReference type="Pfam" id="PF00175">
    <property type="entry name" value="NAD_binding_1"/>
    <property type="match status" value="1"/>
</dbReference>
<dbReference type="Proteomes" id="UP000535543">
    <property type="component" value="Unassembled WGS sequence"/>
</dbReference>
<name>A0A848KKC2_9NOCA</name>
<evidence type="ECO:0000313" key="6">
    <source>
        <dbReference type="Proteomes" id="UP000535543"/>
    </source>
</evidence>
<dbReference type="Pfam" id="PF00970">
    <property type="entry name" value="FAD_binding_6"/>
    <property type="match status" value="1"/>
</dbReference>
<reference evidence="5 6" key="2">
    <citation type="submission" date="2020-06" db="EMBL/GenBank/DDBJ databases">
        <title>Antribacter stalactiti gen. nov., sp. nov., a new member of the family Nacardiaceae isolated from a cave.</title>
        <authorList>
            <person name="Kim I.S."/>
        </authorList>
    </citation>
    <scope>NUCLEOTIDE SEQUENCE [LARGE SCALE GENOMIC DNA]</scope>
    <source>
        <strain evidence="5 6">YC2-7</strain>
    </source>
</reference>
<organism evidence="5 6">
    <name type="scientific">Antrihabitans stalactiti</name>
    <dbReference type="NCBI Taxonomy" id="2584121"/>
    <lineage>
        <taxon>Bacteria</taxon>
        <taxon>Bacillati</taxon>
        <taxon>Actinomycetota</taxon>
        <taxon>Actinomycetes</taxon>
        <taxon>Mycobacteriales</taxon>
        <taxon>Nocardiaceae</taxon>
        <taxon>Antrihabitans</taxon>
    </lineage>
</organism>
<feature type="domain" description="FAD-binding FR-type" evidence="4">
    <location>
        <begin position="2"/>
        <end position="101"/>
    </location>
</feature>
<dbReference type="SUPFAM" id="SSF52343">
    <property type="entry name" value="Ferredoxin reductase-like, C-terminal NADP-linked domain"/>
    <property type="match status" value="1"/>
</dbReference>
<comment type="caution">
    <text evidence="5">The sequence shown here is derived from an EMBL/GenBank/DDBJ whole genome shotgun (WGS) entry which is preliminary data.</text>
</comment>
<dbReference type="InterPro" id="IPR039261">
    <property type="entry name" value="FNR_nucleotide-bd"/>
</dbReference>
<dbReference type="InterPro" id="IPR008333">
    <property type="entry name" value="Cbr1-like_FAD-bd_dom"/>
</dbReference>
<keyword evidence="6" id="KW-1185">Reference proteome</keyword>
<evidence type="ECO:0000256" key="2">
    <source>
        <dbReference type="ARBA" id="ARBA00022714"/>
    </source>
</evidence>
<evidence type="ECO:0000259" key="4">
    <source>
        <dbReference type="PROSITE" id="PS51384"/>
    </source>
</evidence>
<dbReference type="PANTHER" id="PTHR47354">
    <property type="entry name" value="NADH OXIDOREDUCTASE HCR"/>
    <property type="match status" value="1"/>
</dbReference>
<dbReference type="CDD" id="cd06187">
    <property type="entry name" value="O2ase_reductase_like"/>
    <property type="match status" value="1"/>
</dbReference>
<dbReference type="GO" id="GO:0051537">
    <property type="term" value="F:2 iron, 2 sulfur cluster binding"/>
    <property type="evidence" value="ECO:0007669"/>
    <property type="project" value="UniProtKB-KW"/>
</dbReference>
<reference evidence="5 6" key="1">
    <citation type="submission" date="2019-05" db="EMBL/GenBank/DDBJ databases">
        <authorList>
            <person name="Lee S.D."/>
        </authorList>
    </citation>
    <scope>NUCLEOTIDE SEQUENCE [LARGE SCALE GENOMIC DNA]</scope>
    <source>
        <strain evidence="5 6">YC2-7</strain>
    </source>
</reference>
<dbReference type="PANTHER" id="PTHR47354:SF5">
    <property type="entry name" value="PROTEIN RFBI"/>
    <property type="match status" value="1"/>
</dbReference>
<dbReference type="Gene3D" id="2.40.30.10">
    <property type="entry name" value="Translation factors"/>
    <property type="match status" value="1"/>
</dbReference>
<evidence type="ECO:0000256" key="1">
    <source>
        <dbReference type="ARBA" id="ARBA00001974"/>
    </source>
</evidence>
<dbReference type="InterPro" id="IPR050415">
    <property type="entry name" value="MRET"/>
</dbReference>
<sequence length="247" mass="27051">MESVWNSTVVEHHRLRHDLAVVRLIGDVVPFVAGQSVSVTIPAHPLISRRLSPALPPSLDGKLEFHVRAVPAGWMSGSIVTETRPGDVWTITEPAGQLRVDDSNRDVVAIAGGTGLAPIRALILNLARRAAPPRVFLFIGGRSPRDLYASDMLYLLAADLPWLTVIPVVEHVDDPTWPDEWYERTRVDVGFTPDDLLEGTLADVVGAHGKLSDHQVLVCGSPAMTRTTIERLRATGTPMDNIHYDPF</sequence>
<dbReference type="AlphaFoldDB" id="A0A848KKC2"/>
<dbReference type="RefSeq" id="WP_169594165.1">
    <property type="nucleotide sequence ID" value="NZ_VCQU01000014.1"/>
</dbReference>
<dbReference type="PROSITE" id="PS51384">
    <property type="entry name" value="FAD_FR"/>
    <property type="match status" value="1"/>
</dbReference>
<evidence type="ECO:0000313" key="5">
    <source>
        <dbReference type="EMBL" id="NMN99135.1"/>
    </source>
</evidence>
<keyword evidence="2" id="KW-0408">Iron</keyword>
<dbReference type="InterPro" id="IPR001433">
    <property type="entry name" value="OxRdtase_FAD/NAD-bd"/>
</dbReference>
<gene>
    <name evidence="5" type="ORF">FGL95_29345</name>
</gene>
<dbReference type="InterPro" id="IPR017927">
    <property type="entry name" value="FAD-bd_FR_type"/>
</dbReference>
<protein>
    <submittedName>
        <fullName evidence="5">Oxidoreductase</fullName>
    </submittedName>
</protein>